<name>A0A8J4V1S6_9MYCE</name>
<dbReference type="EMBL" id="AJWJ01000451">
    <property type="protein sequence ID" value="KAF2070742.1"/>
    <property type="molecule type" value="Genomic_DNA"/>
</dbReference>
<comment type="caution">
    <text evidence="2">The sequence shown here is derived from an EMBL/GenBank/DDBJ whole genome shotgun (WGS) entry which is preliminary data.</text>
</comment>
<evidence type="ECO:0000313" key="2">
    <source>
        <dbReference type="EMBL" id="KAF2070742.1"/>
    </source>
</evidence>
<sequence>MDPYHSATHQRRLKQIQGHFTTPQSLKVLPQFSMNYNNNRSIIINMWDKLLLSSKVGATVIPPLTAYYIFKLIKGKQHMKLITNKDIELIIKEISGNDILDNCVKLAGKVIGLFGVLQISERMQTYLGVKLTFSRSYQLLLTLSSILETIMSFTKITQKWGFVFCIVSIIYSLIYTRMLYLTLVHNRKVERILSVTNNGKTQGVAMNIPGLGAWGCVVSITLWIWLKEAKRLAQSTGGILTMTGFMFSSIAAIRVGLRAASTSFPGLTPFEGSAAVVIAIILGALPLIPYWSVSEWSRALLSGYLSIIFSMIINSYFAWRKPHPLL</sequence>
<keyword evidence="1" id="KW-0812">Transmembrane</keyword>
<keyword evidence="1" id="KW-1133">Transmembrane helix</keyword>
<feature type="transmembrane region" description="Helical" evidence="1">
    <location>
        <begin position="274"/>
        <end position="293"/>
    </location>
</feature>
<gene>
    <name evidence="2" type="ORF">CYY_007941</name>
</gene>
<feature type="transmembrane region" description="Helical" evidence="1">
    <location>
        <begin position="160"/>
        <end position="183"/>
    </location>
</feature>
<feature type="transmembrane region" description="Helical" evidence="1">
    <location>
        <begin position="50"/>
        <end position="70"/>
    </location>
</feature>
<accession>A0A8J4V1S6</accession>
<feature type="transmembrane region" description="Helical" evidence="1">
    <location>
        <begin position="204"/>
        <end position="226"/>
    </location>
</feature>
<evidence type="ECO:0000256" key="1">
    <source>
        <dbReference type="SAM" id="Phobius"/>
    </source>
</evidence>
<protein>
    <recommendedName>
        <fullName evidence="4">Transmembrane protein</fullName>
    </recommendedName>
</protein>
<evidence type="ECO:0000313" key="3">
    <source>
        <dbReference type="Proteomes" id="UP000695562"/>
    </source>
</evidence>
<keyword evidence="1" id="KW-0472">Membrane</keyword>
<dbReference type="AlphaFoldDB" id="A0A8J4V1S6"/>
<dbReference type="OrthoDB" id="15019at2759"/>
<dbReference type="Proteomes" id="UP000695562">
    <property type="component" value="Unassembled WGS sequence"/>
</dbReference>
<feature type="transmembrane region" description="Helical" evidence="1">
    <location>
        <begin position="232"/>
        <end position="253"/>
    </location>
</feature>
<organism evidence="2 3">
    <name type="scientific">Polysphondylium violaceum</name>
    <dbReference type="NCBI Taxonomy" id="133409"/>
    <lineage>
        <taxon>Eukaryota</taxon>
        <taxon>Amoebozoa</taxon>
        <taxon>Evosea</taxon>
        <taxon>Eumycetozoa</taxon>
        <taxon>Dictyostelia</taxon>
        <taxon>Dictyosteliales</taxon>
        <taxon>Dictyosteliaceae</taxon>
        <taxon>Polysphondylium</taxon>
    </lineage>
</organism>
<keyword evidence="3" id="KW-1185">Reference proteome</keyword>
<proteinExistence type="predicted"/>
<feature type="transmembrane region" description="Helical" evidence="1">
    <location>
        <begin position="299"/>
        <end position="319"/>
    </location>
</feature>
<reference evidence="2" key="1">
    <citation type="submission" date="2020-01" db="EMBL/GenBank/DDBJ databases">
        <title>Development of genomics and gene disruption for Polysphondylium violaceum indicates a role for the polyketide synthase stlB in stalk morphogenesis.</title>
        <authorList>
            <person name="Narita B."/>
            <person name="Kawabe Y."/>
            <person name="Kin K."/>
            <person name="Saito T."/>
            <person name="Gibbs R."/>
            <person name="Kuspa A."/>
            <person name="Muzny D."/>
            <person name="Queller D."/>
            <person name="Richards S."/>
            <person name="Strassman J."/>
            <person name="Sucgang R."/>
            <person name="Worley K."/>
            <person name="Schaap P."/>
        </authorList>
    </citation>
    <scope>NUCLEOTIDE SEQUENCE</scope>
    <source>
        <strain evidence="2">QSvi11</strain>
    </source>
</reference>
<evidence type="ECO:0008006" key="4">
    <source>
        <dbReference type="Google" id="ProtNLM"/>
    </source>
</evidence>